<evidence type="ECO:0000256" key="1">
    <source>
        <dbReference type="SAM" id="MobiDB-lite"/>
    </source>
</evidence>
<keyword evidence="4" id="KW-0328">Glycosyltransferase</keyword>
<dbReference type="EC" id="2.4.-.-" evidence="4"/>
<dbReference type="InterPro" id="IPR001296">
    <property type="entry name" value="Glyco_trans_1"/>
</dbReference>
<dbReference type="GO" id="GO:0016757">
    <property type="term" value="F:glycosyltransferase activity"/>
    <property type="evidence" value="ECO:0007669"/>
    <property type="project" value="UniProtKB-KW"/>
</dbReference>
<organism evidence="4 5">
    <name type="scientific">Natronospira bacteriovora</name>
    <dbReference type="NCBI Taxonomy" id="3069753"/>
    <lineage>
        <taxon>Bacteria</taxon>
        <taxon>Pseudomonadati</taxon>
        <taxon>Pseudomonadota</taxon>
        <taxon>Gammaproteobacteria</taxon>
        <taxon>Natronospirales</taxon>
        <taxon>Natronospiraceae</taxon>
        <taxon>Natronospira</taxon>
    </lineage>
</organism>
<dbReference type="Pfam" id="PF00534">
    <property type="entry name" value="Glycos_transf_1"/>
    <property type="match status" value="1"/>
</dbReference>
<keyword evidence="5" id="KW-1185">Reference proteome</keyword>
<dbReference type="EMBL" id="JAVDDT010000006">
    <property type="protein sequence ID" value="MDQ2070125.1"/>
    <property type="molecule type" value="Genomic_DNA"/>
</dbReference>
<feature type="region of interest" description="Disordered" evidence="1">
    <location>
        <begin position="77"/>
        <end position="99"/>
    </location>
</feature>
<accession>A0ABU0WB06</accession>
<gene>
    <name evidence="4" type="ORF">RBH19_09575</name>
</gene>
<dbReference type="Proteomes" id="UP001239019">
    <property type="component" value="Unassembled WGS sequence"/>
</dbReference>
<sequence length="417" mass="46299">MSKVGDDRNKQGHVCMLVRTSVLRNPRVVKQAASLVRAGWRVTVVSAGMPGESALYERHPDGFEIRRTRQGWLGRWRRRRQEKRRAGAGQGGSAPAPYRPGRSRLMMVLLRRFMILLRMLPLLRRARPDIVLAHNVNTLLTGWLGARLCGARLVYDAHEVNLDREGYYQKLRGLIRVIEGCVMPRCDLTITTTAMRARHFRRVYGLKDAPLVFANFPRRVVAEAGDRLREQLGLGPEAVIALYQGGLQEGRGLHNMVRAVARVPGVELVFMGGGAQQASLAALADELGVARRVHFPGAVPLEELAAYTASADIGLQLLRNTCFNHYSTDSNKLFEYALSGLPVIASDFPEIRRYVRRHDFGLLVNPHDVDAIAGALSHLASDAGLRRRLAANARAAAPSLTWEAVEDDYVGQLARLL</sequence>
<evidence type="ECO:0000259" key="2">
    <source>
        <dbReference type="Pfam" id="PF00534"/>
    </source>
</evidence>
<evidence type="ECO:0000313" key="4">
    <source>
        <dbReference type="EMBL" id="MDQ2070125.1"/>
    </source>
</evidence>
<feature type="domain" description="Glycosyltransferase subfamily 4-like N-terminal" evidence="3">
    <location>
        <begin position="26"/>
        <end position="212"/>
    </location>
</feature>
<reference evidence="4 5" key="1">
    <citation type="submission" date="2023-08" db="EMBL/GenBank/DDBJ databases">
        <title>Whole-genome sequencing of halo(alkali)philic microorganisms from hypersaline lakes.</title>
        <authorList>
            <person name="Sorokin D.Y."/>
            <person name="Abbas B."/>
            <person name="Merkel A.Y."/>
        </authorList>
    </citation>
    <scope>NUCLEOTIDE SEQUENCE [LARGE SCALE GENOMIC DNA]</scope>
    <source>
        <strain evidence="4 5">AB-CW4</strain>
    </source>
</reference>
<evidence type="ECO:0000259" key="3">
    <source>
        <dbReference type="Pfam" id="PF13579"/>
    </source>
</evidence>
<dbReference type="RefSeq" id="WP_306728625.1">
    <property type="nucleotide sequence ID" value="NZ_JAVDDT010000006.1"/>
</dbReference>
<dbReference type="Gene3D" id="3.40.50.2000">
    <property type="entry name" value="Glycogen Phosphorylase B"/>
    <property type="match status" value="2"/>
</dbReference>
<evidence type="ECO:0000313" key="5">
    <source>
        <dbReference type="Proteomes" id="UP001239019"/>
    </source>
</evidence>
<dbReference type="PANTHER" id="PTHR12526:SF635">
    <property type="entry name" value="GLYCOSYL TRANSFERASE GROUP 1"/>
    <property type="match status" value="1"/>
</dbReference>
<comment type="caution">
    <text evidence="4">The sequence shown here is derived from an EMBL/GenBank/DDBJ whole genome shotgun (WGS) entry which is preliminary data.</text>
</comment>
<protein>
    <submittedName>
        <fullName evidence="4">Glycosyltransferase</fullName>
        <ecNumber evidence="4">2.4.-.-</ecNumber>
    </submittedName>
</protein>
<keyword evidence="4" id="KW-0808">Transferase</keyword>
<dbReference type="PANTHER" id="PTHR12526">
    <property type="entry name" value="GLYCOSYLTRANSFERASE"/>
    <property type="match status" value="1"/>
</dbReference>
<proteinExistence type="predicted"/>
<dbReference type="SUPFAM" id="SSF53756">
    <property type="entry name" value="UDP-Glycosyltransferase/glycogen phosphorylase"/>
    <property type="match status" value="1"/>
</dbReference>
<name>A0ABU0WB06_9GAMM</name>
<dbReference type="Pfam" id="PF13579">
    <property type="entry name" value="Glyco_trans_4_4"/>
    <property type="match status" value="1"/>
</dbReference>
<feature type="domain" description="Glycosyl transferase family 1" evidence="2">
    <location>
        <begin position="227"/>
        <end position="394"/>
    </location>
</feature>
<dbReference type="InterPro" id="IPR028098">
    <property type="entry name" value="Glyco_trans_4-like_N"/>
</dbReference>